<dbReference type="EMBL" id="FZNT01000004">
    <property type="protein sequence ID" value="SNR50778.1"/>
    <property type="molecule type" value="Genomic_DNA"/>
</dbReference>
<dbReference type="InterPro" id="IPR050245">
    <property type="entry name" value="PrsA_foldase"/>
</dbReference>
<dbReference type="Gene3D" id="3.10.50.40">
    <property type="match status" value="2"/>
</dbReference>
<gene>
    <name evidence="4" type="ORF">SAMN06265371_104114</name>
</gene>
<feature type="chain" id="PRO_5012557011" evidence="2">
    <location>
        <begin position="26"/>
        <end position="543"/>
    </location>
</feature>
<dbReference type="Pfam" id="PF00639">
    <property type="entry name" value="Rotamase"/>
    <property type="match status" value="2"/>
</dbReference>
<keyword evidence="1 4" id="KW-0413">Isomerase</keyword>
<dbReference type="GO" id="GO:0003755">
    <property type="term" value="F:peptidyl-prolyl cis-trans isomerase activity"/>
    <property type="evidence" value="ECO:0007669"/>
    <property type="project" value="UniProtKB-KW"/>
</dbReference>
<accession>A0A238WWE2</accession>
<evidence type="ECO:0000256" key="1">
    <source>
        <dbReference type="PROSITE-ProRule" id="PRU00278"/>
    </source>
</evidence>
<feature type="signal peptide" evidence="2">
    <location>
        <begin position="1"/>
        <end position="25"/>
    </location>
</feature>
<protein>
    <submittedName>
        <fullName evidence="4">Peptidyl-prolyl cis-trans isomerase SurA</fullName>
    </submittedName>
</protein>
<keyword evidence="1" id="KW-0697">Rotamase</keyword>
<dbReference type="PANTHER" id="PTHR47245">
    <property type="entry name" value="PEPTIDYLPROLYL ISOMERASE"/>
    <property type="match status" value="1"/>
</dbReference>
<proteinExistence type="predicted"/>
<dbReference type="InterPro" id="IPR023058">
    <property type="entry name" value="PPIase_PpiC_CS"/>
</dbReference>
<dbReference type="OrthoDB" id="14196at2"/>
<organism evidence="4 5">
    <name type="scientific">Lutibacter agarilyticus</name>
    <dbReference type="NCBI Taxonomy" id="1109740"/>
    <lineage>
        <taxon>Bacteria</taxon>
        <taxon>Pseudomonadati</taxon>
        <taxon>Bacteroidota</taxon>
        <taxon>Flavobacteriia</taxon>
        <taxon>Flavobacteriales</taxon>
        <taxon>Flavobacteriaceae</taxon>
        <taxon>Lutibacter</taxon>
    </lineage>
</organism>
<evidence type="ECO:0000313" key="4">
    <source>
        <dbReference type="EMBL" id="SNR50778.1"/>
    </source>
</evidence>
<evidence type="ECO:0000259" key="3">
    <source>
        <dbReference type="PROSITE" id="PS50198"/>
    </source>
</evidence>
<dbReference type="PROSITE" id="PS01096">
    <property type="entry name" value="PPIC_PPIASE_1"/>
    <property type="match status" value="1"/>
</dbReference>
<reference evidence="4 5" key="1">
    <citation type="submission" date="2017-06" db="EMBL/GenBank/DDBJ databases">
        <authorList>
            <person name="Kim H.J."/>
            <person name="Triplett B.A."/>
        </authorList>
    </citation>
    <scope>NUCLEOTIDE SEQUENCE [LARGE SCALE GENOMIC DNA]</scope>
    <source>
        <strain evidence="4 5">DSM 29150</strain>
    </source>
</reference>
<dbReference type="SUPFAM" id="SSF54534">
    <property type="entry name" value="FKBP-like"/>
    <property type="match status" value="2"/>
</dbReference>
<dbReference type="PANTHER" id="PTHR47245:SF2">
    <property type="entry name" value="PEPTIDYL-PROLYL CIS-TRANS ISOMERASE HP_0175-RELATED"/>
    <property type="match status" value="1"/>
</dbReference>
<dbReference type="InterPro" id="IPR000297">
    <property type="entry name" value="PPIase_PpiC"/>
</dbReference>
<sequence length="543" mass="62912">MQNNYFMKLKISLYILLFLSTKFFSQQVSEVLFTIDKEPYYTSEFLKVYKKNNALIQNPQNTDIENSLELFVAYKLKVKEAKDNGIDTLQSFKNELNSYKNKLISPYLKDEKVTNKLVIEAYNRLQTEINASHILIFLKPDALPQDTLAAYNKIVEAQKLINDGQDFSEVAKKYSEDPSVAQNGGEIGYFTALQMVYPFESVAYATKQNEVSEPFRTKFGYHILKVNAIRPAKGEVEVAHIMRNNNSTNAKVKIDSIYSLLQNNPSQFEALAKEFSEDNSSAMSGGKLRKFSSGQMIEDFSNVAFSLKNEGDLSLPFKTDYGWHIVKLLHKYPIQSFEDLEQDLLRKVESDSRSELIGKSVVDSLLTIYNVTIHNEALEAFNTNEWKTTPENFTKTLFKIEHHKINQTEFIAYLNSIRNSSIDKDFESFKNKEILKYFENNIQLTNKDFAAIYKEFEEGMLLFEMLEKQVWEKSKDSVGLANFYNLNKTTKYASQEMAEIRGVVISDYQTYLEKLWIDSLYKKYNVLFHEKEKTKVLTTKIIE</sequence>
<feature type="domain" description="PpiC" evidence="3">
    <location>
        <begin position="233"/>
        <end position="330"/>
    </location>
</feature>
<evidence type="ECO:0000313" key="5">
    <source>
        <dbReference type="Proteomes" id="UP000198384"/>
    </source>
</evidence>
<evidence type="ECO:0000256" key="2">
    <source>
        <dbReference type="SAM" id="SignalP"/>
    </source>
</evidence>
<name>A0A238WWE2_9FLAO</name>
<feature type="domain" description="PpiC" evidence="3">
    <location>
        <begin position="126"/>
        <end position="228"/>
    </location>
</feature>
<keyword evidence="5" id="KW-1185">Reference proteome</keyword>
<keyword evidence="2" id="KW-0732">Signal</keyword>
<dbReference type="Proteomes" id="UP000198384">
    <property type="component" value="Unassembled WGS sequence"/>
</dbReference>
<dbReference type="AlphaFoldDB" id="A0A238WWE2"/>
<dbReference type="PROSITE" id="PS50198">
    <property type="entry name" value="PPIC_PPIASE_2"/>
    <property type="match status" value="2"/>
</dbReference>
<dbReference type="InterPro" id="IPR046357">
    <property type="entry name" value="PPIase_dom_sf"/>
</dbReference>